<organism evidence="1 2">
    <name type="scientific">Citrus sinensis</name>
    <name type="common">Sweet orange</name>
    <name type="synonym">Citrus aurantium var. sinensis</name>
    <dbReference type="NCBI Taxonomy" id="2711"/>
    <lineage>
        <taxon>Eukaryota</taxon>
        <taxon>Viridiplantae</taxon>
        <taxon>Streptophyta</taxon>
        <taxon>Embryophyta</taxon>
        <taxon>Tracheophyta</taxon>
        <taxon>Spermatophyta</taxon>
        <taxon>Magnoliopsida</taxon>
        <taxon>eudicotyledons</taxon>
        <taxon>Gunneridae</taxon>
        <taxon>Pentapetalae</taxon>
        <taxon>rosids</taxon>
        <taxon>malvids</taxon>
        <taxon>Sapindales</taxon>
        <taxon>Rutaceae</taxon>
        <taxon>Aurantioideae</taxon>
        <taxon>Citrus</taxon>
    </lineage>
</organism>
<dbReference type="Proteomes" id="UP000829398">
    <property type="component" value="Chromosome 3"/>
</dbReference>
<proteinExistence type="predicted"/>
<protein>
    <submittedName>
        <fullName evidence="1">Uncharacterized protein</fullName>
    </submittedName>
</protein>
<dbReference type="EMBL" id="CM039172">
    <property type="protein sequence ID" value="KAH9780484.1"/>
    <property type="molecule type" value="Genomic_DNA"/>
</dbReference>
<keyword evidence="2" id="KW-1185">Reference proteome</keyword>
<evidence type="ECO:0000313" key="1">
    <source>
        <dbReference type="EMBL" id="KAH9780484.1"/>
    </source>
</evidence>
<name>A0ACB8M4W9_CITSI</name>
<reference evidence="2" key="1">
    <citation type="journal article" date="2023" name="Hortic. Res.">
        <title>A chromosome-level phased genome enabling allele-level studies in sweet orange: a case study on citrus Huanglongbing tolerance.</title>
        <authorList>
            <person name="Wu B."/>
            <person name="Yu Q."/>
            <person name="Deng Z."/>
            <person name="Duan Y."/>
            <person name="Luo F."/>
            <person name="Gmitter F. Jr."/>
        </authorList>
    </citation>
    <scope>NUCLEOTIDE SEQUENCE [LARGE SCALE GENOMIC DNA]</scope>
    <source>
        <strain evidence="2">cv. Valencia</strain>
    </source>
</reference>
<accession>A0ACB8M4W9</accession>
<gene>
    <name evidence="1" type="ORF">KPL71_008096</name>
</gene>
<sequence>MLIMVTHHLWLLYQILKHPTKTVISINAINRHFWVGAMMEDTLRNNVMGSTLLASTALTLSSLIAVLMTSSSGDRSTWFIFGDRCDLFFSIKFFLTLVCFFVAFLLNVQSIRYYSHASILINVPFKKMPSNVHHHQLTADHFWSNIYAFYFSFPLFLWIFGPISMLLTNFLLVFVLYFLDVTVTFKFGWALCKNEEEEAVATSLSYLKEKNFSTSKYEYNTTFFTYYAFFFCFFSCFNSLHNLIRVTFWCGWTIECLVPSLFFLMLSSFVFGGFLINLCSIFASSNKSFLIRNNNNKSLSRPMVWYLRAGFRICFCRTELNQIVIYQFNSVHSKSKNLTGQELESIGYVFDATQNRKLN</sequence>
<comment type="caution">
    <text evidence="1">The sequence shown here is derived from an EMBL/GenBank/DDBJ whole genome shotgun (WGS) entry which is preliminary data.</text>
</comment>
<evidence type="ECO:0000313" key="2">
    <source>
        <dbReference type="Proteomes" id="UP000829398"/>
    </source>
</evidence>